<sequence>MAEQVLKVNYVAFSSRSPLIAVKRLSYGYSNVSFSPYGTDWLKVRKILILELLSTKKRGSSRFSRAAFGKRYWEKGSVFKDVGGNTEIGSRFFYRGCVSINGMGELPYWTTMPDREKLC</sequence>
<keyword evidence="4" id="KW-0560">Oxidoreductase</keyword>
<dbReference type="PANTHER" id="PTHR47955">
    <property type="entry name" value="CYTOCHROME P450 FAMILY 71 PROTEIN"/>
    <property type="match status" value="1"/>
</dbReference>
<evidence type="ECO:0000256" key="2">
    <source>
        <dbReference type="ARBA" id="ARBA00022617"/>
    </source>
</evidence>
<keyword evidence="5" id="KW-0408">Iron</keyword>
<accession>W1PSN6</accession>
<protein>
    <recommendedName>
        <fullName evidence="8">Cytochrome P450</fullName>
    </recommendedName>
</protein>
<dbReference type="PANTHER" id="PTHR47955:SF8">
    <property type="entry name" value="CYTOCHROME P450 71D11-LIKE"/>
    <property type="match status" value="1"/>
</dbReference>
<name>W1PSN6_AMBTC</name>
<dbReference type="InterPro" id="IPR036396">
    <property type="entry name" value="Cyt_P450_sf"/>
</dbReference>
<evidence type="ECO:0000256" key="1">
    <source>
        <dbReference type="ARBA" id="ARBA00010617"/>
    </source>
</evidence>
<keyword evidence="2" id="KW-0349">Heme</keyword>
<evidence type="ECO:0000256" key="5">
    <source>
        <dbReference type="ARBA" id="ARBA00023004"/>
    </source>
</evidence>
<keyword evidence="7" id="KW-1185">Reference proteome</keyword>
<dbReference type="GO" id="GO:0004497">
    <property type="term" value="F:monooxygenase activity"/>
    <property type="evidence" value="ECO:0007669"/>
    <property type="project" value="InterPro"/>
</dbReference>
<dbReference type="eggNOG" id="KOG0156">
    <property type="taxonomic scope" value="Eukaryota"/>
</dbReference>
<reference evidence="7" key="1">
    <citation type="journal article" date="2013" name="Science">
        <title>The Amborella genome and the evolution of flowering plants.</title>
        <authorList>
            <consortium name="Amborella Genome Project"/>
        </authorList>
    </citation>
    <scope>NUCLEOTIDE SEQUENCE [LARGE SCALE GENOMIC DNA]</scope>
</reference>
<organism evidence="6 7">
    <name type="scientific">Amborella trichopoda</name>
    <dbReference type="NCBI Taxonomy" id="13333"/>
    <lineage>
        <taxon>Eukaryota</taxon>
        <taxon>Viridiplantae</taxon>
        <taxon>Streptophyta</taxon>
        <taxon>Embryophyta</taxon>
        <taxon>Tracheophyta</taxon>
        <taxon>Spermatophyta</taxon>
        <taxon>Magnoliopsida</taxon>
        <taxon>Amborellales</taxon>
        <taxon>Amborellaceae</taxon>
        <taxon>Amborella</taxon>
    </lineage>
</organism>
<evidence type="ECO:0008006" key="8">
    <source>
        <dbReference type="Google" id="ProtNLM"/>
    </source>
</evidence>
<dbReference type="EMBL" id="KI392781">
    <property type="protein sequence ID" value="ERN10864.1"/>
    <property type="molecule type" value="Genomic_DNA"/>
</dbReference>
<dbReference type="Gramene" id="ERN10864">
    <property type="protein sequence ID" value="ERN10864"/>
    <property type="gene ID" value="AMTR_s00560p00011110"/>
</dbReference>
<dbReference type="GO" id="GO:0020037">
    <property type="term" value="F:heme binding"/>
    <property type="evidence" value="ECO:0007669"/>
    <property type="project" value="InterPro"/>
</dbReference>
<gene>
    <name evidence="6" type="ORF">AMTR_s00560p00011110</name>
</gene>
<dbReference type="HOGENOM" id="CLU_2064679_0_0_1"/>
<comment type="similarity">
    <text evidence="1">Belongs to the cytochrome P450 family.</text>
</comment>
<proteinExistence type="inferred from homology"/>
<dbReference type="GO" id="GO:0005506">
    <property type="term" value="F:iron ion binding"/>
    <property type="evidence" value="ECO:0007669"/>
    <property type="project" value="InterPro"/>
</dbReference>
<dbReference type="SUPFAM" id="SSF48264">
    <property type="entry name" value="Cytochrome P450"/>
    <property type="match status" value="1"/>
</dbReference>
<dbReference type="Proteomes" id="UP000017836">
    <property type="component" value="Unassembled WGS sequence"/>
</dbReference>
<dbReference type="AlphaFoldDB" id="W1PSN6"/>
<evidence type="ECO:0000313" key="7">
    <source>
        <dbReference type="Proteomes" id="UP000017836"/>
    </source>
</evidence>
<evidence type="ECO:0000256" key="3">
    <source>
        <dbReference type="ARBA" id="ARBA00022723"/>
    </source>
</evidence>
<keyword evidence="3" id="KW-0479">Metal-binding</keyword>
<evidence type="ECO:0000313" key="6">
    <source>
        <dbReference type="EMBL" id="ERN10864.1"/>
    </source>
</evidence>
<evidence type="ECO:0000256" key="4">
    <source>
        <dbReference type="ARBA" id="ARBA00023002"/>
    </source>
</evidence>
<dbReference type="GO" id="GO:0016705">
    <property type="term" value="F:oxidoreductase activity, acting on paired donors, with incorporation or reduction of molecular oxygen"/>
    <property type="evidence" value="ECO:0007669"/>
    <property type="project" value="InterPro"/>
</dbReference>